<comment type="caution">
    <text evidence="9">The sequence shown here is derived from an EMBL/GenBank/DDBJ whole genome shotgun (WGS) entry which is preliminary data.</text>
</comment>
<dbReference type="Proteomes" id="UP000663870">
    <property type="component" value="Unassembled WGS sequence"/>
</dbReference>
<evidence type="ECO:0000259" key="8">
    <source>
        <dbReference type="PROSITE" id="PS50245"/>
    </source>
</evidence>
<dbReference type="EMBL" id="CAJNOH010003342">
    <property type="protein sequence ID" value="CAF1332707.1"/>
    <property type="molecule type" value="Genomic_DNA"/>
</dbReference>
<evidence type="ECO:0000256" key="3">
    <source>
        <dbReference type="ARBA" id="ARBA00022701"/>
    </source>
</evidence>
<gene>
    <name evidence="10" type="ORF">JXQ802_LOCUS47394</name>
    <name evidence="9" type="ORF">PYM288_LOCUS31492</name>
</gene>
<dbReference type="InterPro" id="IPR000938">
    <property type="entry name" value="CAP-Gly_domain"/>
</dbReference>
<evidence type="ECO:0000256" key="1">
    <source>
        <dbReference type="ARBA" id="ARBA00004186"/>
    </source>
</evidence>
<dbReference type="GO" id="GO:0005819">
    <property type="term" value="C:spindle"/>
    <property type="evidence" value="ECO:0007669"/>
    <property type="project" value="UniProtKB-SubCell"/>
</dbReference>
<keyword evidence="4" id="KW-0243">Dynein</keyword>
<dbReference type="EMBL" id="CAJNOL010004668">
    <property type="protein sequence ID" value="CAF1592577.1"/>
    <property type="molecule type" value="Genomic_DNA"/>
</dbReference>
<dbReference type="Pfam" id="PF12473">
    <property type="entry name" value="DUF3694"/>
    <property type="match status" value="1"/>
</dbReference>
<dbReference type="PROSITE" id="PS50245">
    <property type="entry name" value="CAP_GLY_2"/>
    <property type="match status" value="1"/>
</dbReference>
<evidence type="ECO:0000256" key="2">
    <source>
        <dbReference type="ARBA" id="ARBA00022490"/>
    </source>
</evidence>
<sequence>MHSSLNTTQNDLRSNQLSTNSIIEELNLNKSNYEKEIEYLQKQLIHLNSYSSTINNENNDSYSLFSQWYLSNELLNKSEQRQTFIDHLKQEFIRINSLVSEANTISDEMQRQINYNVILQISISYLKPNERSIDNLCLPVIQIKRKNLPLQIWDTETFESQLNHMKNLYKKWIISENKTDFLIQELKRNNPFFDEQSNSFIGIANIYLKALFYDSKLDYIVPIINTQGEMSGSLHVVMSQTGLSSMKKFSELQINSTTSSSNRHDGISIDTDDINFRNTSNSQHSLEDEGIDDSSTLSNSQNDEVTIKFAIKEIRDLPKSDAEYVMCRYTFINPKLDQTILSQKSFKNNDNEQQSYVFSFNHENEYTFPITDNFLSTCFESVVSIEIWYQYNTKLQSIDIKENNEINQRNILIQEISQYWKDVKRHVKFSVEIHELDSLGQWKPVEVDVHEKIISGGIYRLKQGQSKRLVVQLRIIPRSDPMPLVFHEIRSVEIGSISTRKIHAPYQLDSYQDEDLQNLRSIWLNYIEKRKIYLESQINILNQQTNKTPIDIHRESILLEELIHLTEERNIALFPPPSSGIPGCPAAWDPPSTIEIHRPIIFLNLDPIDMNTSNNIAGLQAILNEENNTRMFQLPLIQNASDEIRAVAQWDPTIHESDTMNQVTPNDTLIYLIVKIIVMISQPVHMELILRKRIAITISKTEGWWPEKTLKNFLGYKTHKGTSIVYEIVSHIPKNLHDIKEQKKIDDQCCSDDNIEKYIQYSSQIDSVLLLDKLRQEVLLAENSAKQQTVRKATSVSNITRQQRNTNVLHSSMNTQQEYIDNQILTIPNETMLSLSQSELNSSTPSMISRSLFIEEEQLQPIQTSTFQIKHIIDLDDNRPQENENTLEQKYNILSSQSIETSPNPIINNNNNNIEDYTIGSRVIVNTGHSIYNKSGTIRFIGEMSIKTGIWYGIELDEPVGKNNGSLDGHIYFKCQDKHGIFVRRDKIQLIN</sequence>
<dbReference type="InterPro" id="IPR036859">
    <property type="entry name" value="CAP-Gly_dom_sf"/>
</dbReference>
<evidence type="ECO:0000256" key="6">
    <source>
        <dbReference type="ARBA" id="ARBA00023212"/>
    </source>
</evidence>
<comment type="subcellular location">
    <subcellularLocation>
        <location evidence="1">Cytoplasm</location>
        <location evidence="1">Cytoskeleton</location>
        <location evidence="1">Spindle</location>
    </subcellularLocation>
</comment>
<dbReference type="SMART" id="SM01052">
    <property type="entry name" value="CAP_GLY"/>
    <property type="match status" value="1"/>
</dbReference>
<evidence type="ECO:0000313" key="9">
    <source>
        <dbReference type="EMBL" id="CAF1332707.1"/>
    </source>
</evidence>
<dbReference type="GO" id="GO:0005874">
    <property type="term" value="C:microtubule"/>
    <property type="evidence" value="ECO:0007669"/>
    <property type="project" value="UniProtKB-KW"/>
</dbReference>
<feature type="region of interest" description="Disordered" evidence="7">
    <location>
        <begin position="254"/>
        <end position="299"/>
    </location>
</feature>
<dbReference type="InterPro" id="IPR022164">
    <property type="entry name" value="Kinesin-like"/>
</dbReference>
<dbReference type="PANTHER" id="PTHR18916:SF6">
    <property type="entry name" value="DYNACTIN SUBUNIT 1"/>
    <property type="match status" value="1"/>
</dbReference>
<keyword evidence="2" id="KW-0963">Cytoplasm</keyword>
<evidence type="ECO:0000256" key="4">
    <source>
        <dbReference type="ARBA" id="ARBA00023017"/>
    </source>
</evidence>
<name>A0A815G1H5_9BILA</name>
<dbReference type="Pfam" id="PF01302">
    <property type="entry name" value="CAP_GLY"/>
    <property type="match status" value="1"/>
</dbReference>
<feature type="domain" description="CAP-Gly" evidence="8">
    <location>
        <begin position="942"/>
        <end position="984"/>
    </location>
</feature>
<evidence type="ECO:0000256" key="7">
    <source>
        <dbReference type="SAM" id="MobiDB-lite"/>
    </source>
</evidence>
<dbReference type="Proteomes" id="UP000663854">
    <property type="component" value="Unassembled WGS sequence"/>
</dbReference>
<dbReference type="PROSITE" id="PS00845">
    <property type="entry name" value="CAP_GLY_1"/>
    <property type="match status" value="1"/>
</dbReference>
<reference evidence="9" key="1">
    <citation type="submission" date="2021-02" db="EMBL/GenBank/DDBJ databases">
        <authorList>
            <person name="Nowell W R."/>
        </authorList>
    </citation>
    <scope>NUCLEOTIDE SEQUENCE</scope>
</reference>
<dbReference type="SUPFAM" id="SSF74924">
    <property type="entry name" value="Cap-Gly domain"/>
    <property type="match status" value="1"/>
</dbReference>
<keyword evidence="3" id="KW-0493">Microtubule</keyword>
<protein>
    <recommendedName>
        <fullName evidence="8">CAP-Gly domain-containing protein</fullName>
    </recommendedName>
</protein>
<evidence type="ECO:0000256" key="5">
    <source>
        <dbReference type="ARBA" id="ARBA00023054"/>
    </source>
</evidence>
<keyword evidence="12" id="KW-1185">Reference proteome</keyword>
<dbReference type="PANTHER" id="PTHR18916">
    <property type="entry name" value="DYNACTIN 1-RELATED MICROTUBULE-BINDING"/>
    <property type="match status" value="1"/>
</dbReference>
<dbReference type="GO" id="GO:0030286">
    <property type="term" value="C:dynein complex"/>
    <property type="evidence" value="ECO:0007669"/>
    <property type="project" value="UniProtKB-KW"/>
</dbReference>
<keyword evidence="6" id="KW-0206">Cytoskeleton</keyword>
<evidence type="ECO:0000313" key="11">
    <source>
        <dbReference type="Proteomes" id="UP000663854"/>
    </source>
</evidence>
<organism evidence="9 11">
    <name type="scientific">Rotaria sordida</name>
    <dbReference type="NCBI Taxonomy" id="392033"/>
    <lineage>
        <taxon>Eukaryota</taxon>
        <taxon>Metazoa</taxon>
        <taxon>Spiralia</taxon>
        <taxon>Gnathifera</taxon>
        <taxon>Rotifera</taxon>
        <taxon>Eurotatoria</taxon>
        <taxon>Bdelloidea</taxon>
        <taxon>Philodinida</taxon>
        <taxon>Philodinidae</taxon>
        <taxon>Rotaria</taxon>
    </lineage>
</organism>
<evidence type="ECO:0000313" key="10">
    <source>
        <dbReference type="EMBL" id="CAF1592577.1"/>
    </source>
</evidence>
<proteinExistence type="predicted"/>
<dbReference type="AlphaFoldDB" id="A0A815G1H5"/>
<keyword evidence="5" id="KW-0175">Coiled coil</keyword>
<dbReference type="Gene3D" id="2.30.30.190">
    <property type="entry name" value="CAP Gly-rich-like domain"/>
    <property type="match status" value="1"/>
</dbReference>
<evidence type="ECO:0000313" key="12">
    <source>
        <dbReference type="Proteomes" id="UP000663870"/>
    </source>
</evidence>
<accession>A0A815G1H5</accession>